<organism evidence="4 5">
    <name type="scientific">Oceanomicrobium pacificus</name>
    <dbReference type="NCBI Taxonomy" id="2692916"/>
    <lineage>
        <taxon>Bacteria</taxon>
        <taxon>Pseudomonadati</taxon>
        <taxon>Pseudomonadota</taxon>
        <taxon>Alphaproteobacteria</taxon>
        <taxon>Rhodobacterales</taxon>
        <taxon>Paracoccaceae</taxon>
        <taxon>Oceanomicrobium</taxon>
    </lineage>
</organism>
<dbReference type="Pfam" id="PF13547">
    <property type="entry name" value="GTA_TIM"/>
    <property type="match status" value="1"/>
</dbReference>
<feature type="domain" description="GTA TIM-barrel-like" evidence="1">
    <location>
        <begin position="444"/>
        <end position="740"/>
    </location>
</feature>
<dbReference type="InterPro" id="IPR025195">
    <property type="entry name" value="GTA_TIM_dom"/>
</dbReference>
<dbReference type="Pfam" id="PF13550">
    <property type="entry name" value="Phage-tail_3"/>
    <property type="match status" value="1"/>
</dbReference>
<accession>A0A6B0TX82</accession>
<dbReference type="InterPro" id="IPR032876">
    <property type="entry name" value="J_dom"/>
</dbReference>
<dbReference type="Proteomes" id="UP000436016">
    <property type="component" value="Unassembled WGS sequence"/>
</dbReference>
<dbReference type="InterPro" id="IPR017853">
    <property type="entry name" value="GH"/>
</dbReference>
<comment type="caution">
    <text evidence="4">The sequence shown here is derived from an EMBL/GenBank/DDBJ whole genome shotgun (WGS) entry which is preliminary data.</text>
</comment>
<sequence>MATLVLGAIGGAIGGSIGGSLLGLPAAVIGRAIGATLGAVIDQRVLGQGSDPVEIGRQERLRIMGAGEGTPLARVQGAMRVGGHLIWSSRFREHVSVTRSGGKGGGPSATVERYSYTISFALALCEGEVSRIGRIWADGEEISLEGVTWRLYRGTADQMPDPLIAAVEGADAPAYRDTAYLVFEEFALGDYGNRIPQISVEVFRRPRVPAGTAEFDDLADLVQGVALIPGSGEHALSTDRVRVHQGPGRSRLANVHSRDGRPDLIVSLDQLEADLPRCRSVSLVVSWFGDDLRCGTCRLEPAAENAAVAGGADPWSVGGVGRDAAKIVSQVDGRPAFGGTPSDRSVLQAIAELKGRGQAVTFYPFILMDIQSGNGRDNPHAPGSEQPSVPWRGRITLSAAPGQAGSPDGTAQADAEVAAFFGSAQASDFDLTGDAPVYTGPPEWSYRRCLLHYAHLVAMAGGVEMFCIGSELRGLTQIRGAGGHYPAVAALRQLAADIRAILGSGVKLTYAADWSEYFGHQPQDGSGDVRFHLDPLWSDPVIDAVAIDNYMPLSDWRDGEDHADERWRHGSDPVYLQANIEGGEGFDWYYPSETARLAQERVPITDGAHGEPWVFRYKDLRSWWGKLHFERIGGERASAPTGWLPGMKPIIFTELGCPAVDKGANQPNLFVDPASSESALPHFSRGGPDPLVQAAALQAVLSYWAAPGRNPVSQTYGGPMIDLSQAHVWAWDARPYPDFPRQLDSWSDGANHLTGHWLNGRSEMVDLRQAVREICAEAGLHAVDTSGLHGRLRGTLDSQGLSGRARLQALMQAHRFEAHEAGGRLRFRSRDGRADDALSRDGLVEGEGDTLDFDLVRQPEGETPAAVDLTFVDPDRDYQAGAARAALPDVQAAEARAAARDLPVALSGWEAEAVVRGWLAAVQAGRDTLSCALPLSRLGLDAGDVLQTKLGGTPMRFRIDRVTVTDRLELEAMRIDPASFRAETPALEVVGRPAPVQPVPVHALWLDLPLLAGDEPPHAPYVAATAVPWPGPVAVWQSPSDTGFARAAILDAPATAGQLTTGLDAAAADRWQGGAGFQVHLVRGTLSSRTAEDVLAGANAAALRAGGSDAWEVIQFREAVLVAPDLWQISGLLRGQAGTDAVMRTYGAGADFLLLDGAARPLDLPPAALGSARMVRVGPAGLPYDHDAYIGLAGEVQGVGLRPYRPVHLAARPDGAGGVHLSWVRRTRVGGDGWAAADVPLSEDRELYRVRIWQGGQVVRDAAPEQPDFTYDAAMRAVDGVTGGFHWDVAQVSALWGTGPEQGSEFDG</sequence>
<evidence type="ECO:0000313" key="5">
    <source>
        <dbReference type="Proteomes" id="UP000436016"/>
    </source>
</evidence>
<reference evidence="4 5" key="1">
    <citation type="submission" date="2019-12" db="EMBL/GenBank/DDBJ databases">
        <title>Strain KN286 was isolated from seawater, which was collected from Caroline Seamount in the tropical western Pacific.</title>
        <authorList>
            <person name="Wang Q."/>
        </authorList>
    </citation>
    <scope>NUCLEOTIDE SEQUENCE [LARGE SCALE GENOMIC DNA]</scope>
    <source>
        <strain evidence="4 5">KN286</strain>
    </source>
</reference>
<protein>
    <submittedName>
        <fullName evidence="4">Host specificity protein</fullName>
    </submittedName>
</protein>
<feature type="domain" description="Rcc01698-like C-terminal" evidence="3">
    <location>
        <begin position="1054"/>
        <end position="1152"/>
    </location>
</feature>
<feature type="domain" description="Tip attachment protein J" evidence="2">
    <location>
        <begin position="800"/>
        <end position="963"/>
    </location>
</feature>
<name>A0A6B0TX82_9RHOB</name>
<keyword evidence="5" id="KW-1185">Reference proteome</keyword>
<dbReference type="Pfam" id="PF23666">
    <property type="entry name" value="Rcc01698_C"/>
    <property type="match status" value="1"/>
</dbReference>
<dbReference type="EMBL" id="WUWG01000005">
    <property type="protein sequence ID" value="MXU66325.1"/>
    <property type="molecule type" value="Genomic_DNA"/>
</dbReference>
<evidence type="ECO:0000313" key="4">
    <source>
        <dbReference type="EMBL" id="MXU66325.1"/>
    </source>
</evidence>
<evidence type="ECO:0000259" key="2">
    <source>
        <dbReference type="Pfam" id="PF13550"/>
    </source>
</evidence>
<dbReference type="CDD" id="cd19607">
    <property type="entry name" value="GTA_TIM-barrel-like"/>
    <property type="match status" value="1"/>
</dbReference>
<dbReference type="Gene3D" id="3.20.20.80">
    <property type="entry name" value="Glycosidases"/>
    <property type="match status" value="2"/>
</dbReference>
<dbReference type="InterPro" id="IPR056490">
    <property type="entry name" value="Rcc01698_C"/>
</dbReference>
<dbReference type="RefSeq" id="WP_160855694.1">
    <property type="nucleotide sequence ID" value="NZ_WUWG01000005.1"/>
</dbReference>
<gene>
    <name evidence="4" type="ORF">GSH16_12805</name>
</gene>
<dbReference type="SUPFAM" id="SSF51445">
    <property type="entry name" value="(Trans)glycosidases"/>
    <property type="match status" value="1"/>
</dbReference>
<evidence type="ECO:0000259" key="1">
    <source>
        <dbReference type="Pfam" id="PF13547"/>
    </source>
</evidence>
<proteinExistence type="predicted"/>
<evidence type="ECO:0000259" key="3">
    <source>
        <dbReference type="Pfam" id="PF23666"/>
    </source>
</evidence>